<comment type="similarity">
    <text evidence="2">Belongs to the FliS family.</text>
</comment>
<keyword evidence="4" id="KW-1005">Bacterial flagellum biogenesis</keyword>
<proteinExistence type="inferred from homology"/>
<dbReference type="InterPro" id="IPR003713">
    <property type="entry name" value="FliS"/>
</dbReference>
<keyword evidence="6" id="KW-0966">Cell projection</keyword>
<dbReference type="EMBL" id="CADCUY010000234">
    <property type="protein sequence ID" value="CAA9405778.1"/>
    <property type="molecule type" value="Genomic_DNA"/>
</dbReference>
<name>A0A6J4P7S3_9ACTN</name>
<comment type="subcellular location">
    <subcellularLocation>
        <location evidence="1">Cytoplasm</location>
        <location evidence="1">Cytosol</location>
    </subcellularLocation>
</comment>
<dbReference type="PANTHER" id="PTHR34773:SF1">
    <property type="entry name" value="FLAGELLAR SECRETION CHAPERONE FLIS"/>
    <property type="match status" value="1"/>
</dbReference>
<gene>
    <name evidence="6" type="ORF">AVDCRST_MAG35-1149</name>
</gene>
<dbReference type="Pfam" id="PF02561">
    <property type="entry name" value="FliS"/>
    <property type="match status" value="1"/>
</dbReference>
<evidence type="ECO:0000256" key="2">
    <source>
        <dbReference type="ARBA" id="ARBA00008787"/>
    </source>
</evidence>
<dbReference type="CDD" id="cd16098">
    <property type="entry name" value="FliS"/>
    <property type="match status" value="1"/>
</dbReference>
<evidence type="ECO:0000256" key="5">
    <source>
        <dbReference type="ARBA" id="ARBA00023186"/>
    </source>
</evidence>
<dbReference type="AlphaFoldDB" id="A0A6J4P7S3"/>
<dbReference type="GO" id="GO:0044780">
    <property type="term" value="P:bacterial-type flagellum assembly"/>
    <property type="evidence" value="ECO:0007669"/>
    <property type="project" value="InterPro"/>
</dbReference>
<evidence type="ECO:0000256" key="3">
    <source>
        <dbReference type="ARBA" id="ARBA00022490"/>
    </source>
</evidence>
<evidence type="ECO:0000256" key="4">
    <source>
        <dbReference type="ARBA" id="ARBA00022795"/>
    </source>
</evidence>
<keyword evidence="3" id="KW-0963">Cytoplasm</keyword>
<organism evidence="6">
    <name type="scientific">uncultured Quadrisphaera sp</name>
    <dbReference type="NCBI Taxonomy" id="904978"/>
    <lineage>
        <taxon>Bacteria</taxon>
        <taxon>Bacillati</taxon>
        <taxon>Actinomycetota</taxon>
        <taxon>Actinomycetes</taxon>
        <taxon>Kineosporiales</taxon>
        <taxon>Kineosporiaceae</taxon>
        <taxon>Quadrisphaera</taxon>
        <taxon>environmental samples</taxon>
    </lineage>
</organism>
<keyword evidence="5" id="KW-0143">Chaperone</keyword>
<dbReference type="SUPFAM" id="SSF101116">
    <property type="entry name" value="Flagellar export chaperone FliS"/>
    <property type="match status" value="1"/>
</dbReference>
<dbReference type="Gene3D" id="1.20.120.340">
    <property type="entry name" value="Flagellar protein FliS"/>
    <property type="match status" value="1"/>
</dbReference>
<evidence type="ECO:0000313" key="6">
    <source>
        <dbReference type="EMBL" id="CAA9405778.1"/>
    </source>
</evidence>
<keyword evidence="6" id="KW-0282">Flagellum</keyword>
<dbReference type="GO" id="GO:0071973">
    <property type="term" value="P:bacterial-type flagellum-dependent cell motility"/>
    <property type="evidence" value="ECO:0007669"/>
    <property type="project" value="TreeGrafter"/>
</dbReference>
<protein>
    <submittedName>
        <fullName evidence="6">Flagellar biosynthesis protein FliS</fullName>
    </submittedName>
</protein>
<dbReference type="GO" id="GO:0005829">
    <property type="term" value="C:cytosol"/>
    <property type="evidence" value="ECO:0007669"/>
    <property type="project" value="UniProtKB-SubCell"/>
</dbReference>
<sequence>MPTIAAQRAAFATTAASTASPQSLLVMLYDRLVLDLERAEHAQRTGEVGTAHTNLVHAQDIVTELAVALDADAWDGGPGLAALYAWLRTELVSANVTKDAETTAACREVVVPLRDAWREAVAGTPAAGPAAARPAARAAALGGTA</sequence>
<dbReference type="InterPro" id="IPR036584">
    <property type="entry name" value="FliS_sf"/>
</dbReference>
<reference evidence="6" key="1">
    <citation type="submission" date="2020-02" db="EMBL/GenBank/DDBJ databases">
        <authorList>
            <person name="Meier V. D."/>
        </authorList>
    </citation>
    <scope>NUCLEOTIDE SEQUENCE</scope>
    <source>
        <strain evidence="6">AVDCRST_MAG35</strain>
    </source>
</reference>
<evidence type="ECO:0000256" key="1">
    <source>
        <dbReference type="ARBA" id="ARBA00004514"/>
    </source>
</evidence>
<dbReference type="PANTHER" id="PTHR34773">
    <property type="entry name" value="FLAGELLAR SECRETION CHAPERONE FLIS"/>
    <property type="match status" value="1"/>
</dbReference>
<accession>A0A6J4P7S3</accession>
<dbReference type="NCBIfam" id="TIGR00208">
    <property type="entry name" value="fliS"/>
    <property type="match status" value="1"/>
</dbReference>
<keyword evidence="6" id="KW-0969">Cilium</keyword>